<feature type="compositionally biased region" description="Polar residues" evidence="2">
    <location>
        <begin position="1149"/>
        <end position="1161"/>
    </location>
</feature>
<feature type="region of interest" description="Disordered" evidence="2">
    <location>
        <begin position="801"/>
        <end position="823"/>
    </location>
</feature>
<dbReference type="Gene3D" id="2.30.29.30">
    <property type="entry name" value="Pleckstrin-homology domain (PH domain)/Phosphotyrosine-binding domain (PTB)"/>
    <property type="match status" value="1"/>
</dbReference>
<dbReference type="InterPro" id="IPR000198">
    <property type="entry name" value="RhoGAP_dom"/>
</dbReference>
<dbReference type="EMBL" id="KN838580">
    <property type="protein sequence ID" value="KIK03429.1"/>
    <property type="molecule type" value="Genomic_DNA"/>
</dbReference>
<dbReference type="Pfam" id="PF00620">
    <property type="entry name" value="RhoGAP"/>
    <property type="match status" value="1"/>
</dbReference>
<dbReference type="Gene3D" id="1.10.840.10">
    <property type="entry name" value="Ras guanine-nucleotide exchange factors catalytic domain"/>
    <property type="match status" value="1"/>
</dbReference>
<feature type="compositionally biased region" description="Polar residues" evidence="2">
    <location>
        <begin position="2163"/>
        <end position="2172"/>
    </location>
</feature>
<evidence type="ECO:0000313" key="5">
    <source>
        <dbReference type="EMBL" id="KIK03429.1"/>
    </source>
</evidence>
<feature type="compositionally biased region" description="Polar residues" evidence="2">
    <location>
        <begin position="312"/>
        <end position="332"/>
    </location>
</feature>
<dbReference type="SUPFAM" id="SSF48350">
    <property type="entry name" value="GTPase activation domain, GAP"/>
    <property type="match status" value="1"/>
</dbReference>
<feature type="region of interest" description="Disordered" evidence="2">
    <location>
        <begin position="434"/>
        <end position="479"/>
    </location>
</feature>
<dbReference type="InterPro" id="IPR050729">
    <property type="entry name" value="Rho-GAP"/>
</dbReference>
<dbReference type="InterPro" id="IPR001895">
    <property type="entry name" value="RASGEF_cat_dom"/>
</dbReference>
<dbReference type="Proteomes" id="UP000054477">
    <property type="component" value="Unassembled WGS sequence"/>
</dbReference>
<dbReference type="SMART" id="SM00324">
    <property type="entry name" value="RhoGAP"/>
    <property type="match status" value="1"/>
</dbReference>
<organism evidence="5 6">
    <name type="scientific">Laccaria amethystina LaAM-08-1</name>
    <dbReference type="NCBI Taxonomy" id="1095629"/>
    <lineage>
        <taxon>Eukaryota</taxon>
        <taxon>Fungi</taxon>
        <taxon>Dikarya</taxon>
        <taxon>Basidiomycota</taxon>
        <taxon>Agaricomycotina</taxon>
        <taxon>Agaricomycetes</taxon>
        <taxon>Agaricomycetidae</taxon>
        <taxon>Agaricales</taxon>
        <taxon>Agaricineae</taxon>
        <taxon>Hydnangiaceae</taxon>
        <taxon>Laccaria</taxon>
    </lineage>
</organism>
<dbReference type="CDD" id="cd00159">
    <property type="entry name" value="RhoGAP"/>
    <property type="match status" value="1"/>
</dbReference>
<evidence type="ECO:0000259" key="4">
    <source>
        <dbReference type="PROSITE" id="PS50238"/>
    </source>
</evidence>
<feature type="compositionally biased region" description="Acidic residues" evidence="2">
    <location>
        <begin position="442"/>
        <end position="458"/>
    </location>
</feature>
<feature type="region of interest" description="Disordered" evidence="2">
    <location>
        <begin position="1109"/>
        <end position="1191"/>
    </location>
</feature>
<accession>A0A0C9XPG0</accession>
<evidence type="ECO:0000256" key="1">
    <source>
        <dbReference type="ARBA" id="ARBA00022468"/>
    </source>
</evidence>
<proteinExistence type="predicted"/>
<feature type="compositionally biased region" description="Low complexity" evidence="2">
    <location>
        <begin position="21"/>
        <end position="30"/>
    </location>
</feature>
<feature type="region of interest" description="Disordered" evidence="2">
    <location>
        <begin position="1"/>
        <end position="157"/>
    </location>
</feature>
<dbReference type="PROSITE" id="PS50003">
    <property type="entry name" value="PH_DOMAIN"/>
    <property type="match status" value="1"/>
</dbReference>
<dbReference type="InterPro" id="IPR008936">
    <property type="entry name" value="Rho_GTPase_activation_prot"/>
</dbReference>
<dbReference type="Pfam" id="PF00617">
    <property type="entry name" value="RasGEF"/>
    <property type="match status" value="1"/>
</dbReference>
<sequence length="2172" mass="240981">MAPRRTGTRDSLSPNAPPSPAASRSTSPSSGFTQFLSKPSKWFSRSVSGSKAPAGTSEARPSMGSASGRKHKISRPTDPRPIMDGYTGGASMSVLDLSANRPAGSMDIPQFHAPSTPSSPVVSHSPGGLGDLRNMSRRGWSRSADDLSKVSTGEFSPIKAAFQERIAEYRARSDSSASVASPSSPSSIHSPYSGRHPFPTVDNSSPSSSPPRSSTLPTPAVSVSAPIVEEGSSPNSFTPTHVHTRSHSFTPKLPSKLATPRFPPSPQSESLAPPRQDTETREPEKPTLLPLQTQAHPSSSSRPGFGFAFGGMNQNKATGEQTPVTPSPVANRNTTFMAPCAAANRATTLLAPPLIIEPDQDGDQGESLDSKRASHIVFNSGFINRLSEVPTNLHHANLQLSKGWKPYKLELKGSKLYFYKPPGDRSAAIKDLFPTGLIPPSQEEEDTDAEMSGVDELEGGSSKRKGKGREEPGTQGRKKRAFWGRTTHPDLIRDADGIVVKGSFEALVHETVFATTFFSPLDGAEEGKGEDASKKRDGKWQEFASSVLLSLPFVVCRNVFEAEFIRRCSHLIRVDDDAKEEISRVGWLAKEYLRHHGKPADQTAWDEWKQDTIPDVALTIDEHNPSAGMPSSVSTQALYSRTPLLGTSSPDFNTFSPRPDDGQKMVSLLEALSGGRELSRPRPTSPGLQQQNALRPGFQPTNNRGYDWMATLNEDGLSRDVLLMLDPFLIARSLTLFHRSVLERAPDNFTSDFVMASDVDGHESFSSSFASLFGSDDQPHWLTKLLLLQILGADTSGVSAAAATQLPSPGRRSEDRSVQTSRTHSRSEVISVWARVGELCRGAGDDCSWRAISAALCSRPVARLEKAWKRVDPQALGVVEWWVYPRDDDQLLTVKEPQVTPWGGDTKIRLSEELGKVRGDSGDRMIGVEALSKARTVFEKFRRSFSLCPRKVSVHEDEIGDDVRRLVAYWSDMAHEGGGTSSLAIKFQRVEQFMSLSLAAEPRRKGLFEPYFWSRGSNQGLQTSLIPLLFPETCPTVTLIDRAQLIRGRLDSDATDMQHLRRNDAQDRHQLQRFDMNQDFTKRLILGQGGTAISVYNGDLVLVVQSGGFEADSNSRPSSRVPSRPPSSITDTPSGVLGRAPSIRVKPSTGHNLNRKPSTQGLDRKSSMARRSSLPSVSQKQNFVTSEPSSDPPLRVVVQAGTLNNLVNILVHGLQHISVSVADDNGEMSLREGMTRELMVDRAEFAKVWWNVFRSFVTPLVFFELLRKLYITSQPTGPSPNAAEYAHVANKRNEVLIATKEWLTIGAGAQDILDDIQLFNAVRSFLESTDDHVFQQSEPFKEPPAQQAWNTLLSTKKSLDAAFTSQTMRPPITRGHAQQSALNGSRTRKMTTTREPPDMDRMDPEDLVDNIDGMACAAFSNVTEEDLYITADLLEVQSADRTGWFSLRETGTSEETIDIQTIYSHIQEVEPSSMISELTQEVLYRLLPPGVRSCIRAYAIIRKWLISKIVAPRLGLRARQARMELLVQAIEVARLRNAETPTNAQVIQPCVRSFVETVITSAILSVESRLHHRAWQSVAHSRGCQCDSLSSLLLRPYIQDTASRDCLTVDMGWLLERMLEVIATPDVIESSSQEGQSLVNFDKRRHLCNLISKASLLPASRKNPCSDEANRRGFERLNNIEREAIHLQFDHRGIKEEATREASQPGMNGPHSAKKVVRPFNRITAVQVEKNRRDKNLRSRLQREKLMEQSKNERRDDLLNKAMRPRKAPMTNPQKQHRNKKSMSAFLNFMRPISSAFGADIHPVGLKRTAAELNFMTNGKPALVLSVLDARVAQFINNERSYTFQLDTEDGGHYLLQAMSKREMNKWLETITRVMKMAAKRRLTYIGNSPKPQIADHIHDRPIVASRDPKAVFGVELEFLLQREAGDEQILPGTVPRIIEQCLTEVETRGLSEVGIYRIAGATSEINTLKEAYNRGDSPIQPSTDIHAVCDLVKSWFRVLPEPVFPSSSYHDVMQAMRLENLDERLASVRNVVQALPQANFDLLRRVSEHLDRVTDFEEHNHMTAEALAIVFSPNLLRAPQNDFVMILNNMGHSHKLVKALITHLHVIFDEADPEAEIHSEDELDSPILEEDEEAYEEDDDPQTRMNQLNGSDQEQSPHTHTGDSGNQYTQP</sequence>
<dbReference type="InterPro" id="IPR011993">
    <property type="entry name" value="PH-like_dom_sf"/>
</dbReference>
<gene>
    <name evidence="5" type="ORF">K443DRAFT_676762</name>
</gene>
<dbReference type="InterPro" id="IPR023578">
    <property type="entry name" value="Ras_GEF_dom_sf"/>
</dbReference>
<feature type="region of interest" description="Disordered" evidence="2">
    <location>
        <begin position="1371"/>
        <end position="1403"/>
    </location>
</feature>
<feature type="compositionally biased region" description="Low complexity" evidence="2">
    <location>
        <begin position="174"/>
        <end position="193"/>
    </location>
</feature>
<feature type="compositionally biased region" description="Basic and acidic residues" evidence="2">
    <location>
        <begin position="1731"/>
        <end position="1759"/>
    </location>
</feature>
<dbReference type="SUPFAM" id="SSF50729">
    <property type="entry name" value="PH domain-like"/>
    <property type="match status" value="1"/>
</dbReference>
<dbReference type="GO" id="GO:0007264">
    <property type="term" value="P:small GTPase-mediated signal transduction"/>
    <property type="evidence" value="ECO:0007669"/>
    <property type="project" value="InterPro"/>
</dbReference>
<feature type="compositionally biased region" description="Polar residues" evidence="2">
    <location>
        <begin position="2144"/>
        <end position="2155"/>
    </location>
</feature>
<dbReference type="HOGENOM" id="CLU_001922_0_0_1"/>
<feature type="compositionally biased region" description="Acidic residues" evidence="2">
    <location>
        <begin position="2122"/>
        <end position="2141"/>
    </location>
</feature>
<feature type="region of interest" description="Disordered" evidence="2">
    <location>
        <begin position="675"/>
        <end position="700"/>
    </location>
</feature>
<dbReference type="STRING" id="1095629.A0A0C9XPG0"/>
<protein>
    <submittedName>
        <fullName evidence="5">Uncharacterized protein</fullName>
    </submittedName>
</protein>
<dbReference type="PANTHER" id="PTHR23176">
    <property type="entry name" value="RHO/RAC/CDC GTPASE-ACTIVATING PROTEIN"/>
    <property type="match status" value="1"/>
</dbReference>
<feature type="compositionally biased region" description="Low complexity" evidence="2">
    <location>
        <begin position="114"/>
        <end position="126"/>
    </location>
</feature>
<dbReference type="GO" id="GO:0005737">
    <property type="term" value="C:cytoplasm"/>
    <property type="evidence" value="ECO:0007669"/>
    <property type="project" value="TreeGrafter"/>
</dbReference>
<dbReference type="PANTHER" id="PTHR23176:SF129">
    <property type="entry name" value="RHO GTPASE ACTIVATING PROTEIN AT 16F, ISOFORM E-RELATED"/>
    <property type="match status" value="1"/>
</dbReference>
<dbReference type="InterPro" id="IPR001849">
    <property type="entry name" value="PH_domain"/>
</dbReference>
<reference evidence="5 6" key="1">
    <citation type="submission" date="2014-04" db="EMBL/GenBank/DDBJ databases">
        <authorList>
            <consortium name="DOE Joint Genome Institute"/>
            <person name="Kuo A."/>
            <person name="Kohler A."/>
            <person name="Nagy L.G."/>
            <person name="Floudas D."/>
            <person name="Copeland A."/>
            <person name="Barry K.W."/>
            <person name="Cichocki N."/>
            <person name="Veneault-Fourrey C."/>
            <person name="LaButti K."/>
            <person name="Lindquist E.A."/>
            <person name="Lipzen A."/>
            <person name="Lundell T."/>
            <person name="Morin E."/>
            <person name="Murat C."/>
            <person name="Sun H."/>
            <person name="Tunlid A."/>
            <person name="Henrissat B."/>
            <person name="Grigoriev I.V."/>
            <person name="Hibbett D.S."/>
            <person name="Martin F."/>
            <person name="Nordberg H.P."/>
            <person name="Cantor M.N."/>
            <person name="Hua S.X."/>
        </authorList>
    </citation>
    <scope>NUCLEOTIDE SEQUENCE [LARGE SCALE GENOMIC DNA]</scope>
    <source>
        <strain evidence="5 6">LaAM-08-1</strain>
    </source>
</reference>
<reference evidence="6" key="2">
    <citation type="submission" date="2015-01" db="EMBL/GenBank/DDBJ databases">
        <title>Evolutionary Origins and Diversification of the Mycorrhizal Mutualists.</title>
        <authorList>
            <consortium name="DOE Joint Genome Institute"/>
            <consortium name="Mycorrhizal Genomics Consortium"/>
            <person name="Kohler A."/>
            <person name="Kuo A."/>
            <person name="Nagy L.G."/>
            <person name="Floudas D."/>
            <person name="Copeland A."/>
            <person name="Barry K.W."/>
            <person name="Cichocki N."/>
            <person name="Veneault-Fourrey C."/>
            <person name="LaButti K."/>
            <person name="Lindquist E.A."/>
            <person name="Lipzen A."/>
            <person name="Lundell T."/>
            <person name="Morin E."/>
            <person name="Murat C."/>
            <person name="Riley R."/>
            <person name="Ohm R."/>
            <person name="Sun H."/>
            <person name="Tunlid A."/>
            <person name="Henrissat B."/>
            <person name="Grigoriev I.V."/>
            <person name="Hibbett D.S."/>
            <person name="Martin F."/>
        </authorList>
    </citation>
    <scope>NUCLEOTIDE SEQUENCE [LARGE SCALE GENOMIC DNA]</scope>
    <source>
        <strain evidence="6">LaAM-08-1</strain>
    </source>
</reference>
<evidence type="ECO:0000259" key="3">
    <source>
        <dbReference type="PROSITE" id="PS50003"/>
    </source>
</evidence>
<feature type="domain" description="Rho-GAP" evidence="4">
    <location>
        <begin position="1915"/>
        <end position="2109"/>
    </location>
</feature>
<feature type="compositionally biased region" description="Low complexity" evidence="2">
    <location>
        <begin position="204"/>
        <end position="219"/>
    </location>
</feature>
<keyword evidence="6" id="KW-1185">Reference proteome</keyword>
<feature type="compositionally biased region" description="Polar residues" evidence="2">
    <location>
        <begin position="232"/>
        <end position="241"/>
    </location>
</feature>
<feature type="compositionally biased region" description="Polar residues" evidence="2">
    <location>
        <begin position="1169"/>
        <end position="1189"/>
    </location>
</feature>
<dbReference type="PROSITE" id="PS50238">
    <property type="entry name" value="RHOGAP"/>
    <property type="match status" value="1"/>
</dbReference>
<feature type="compositionally biased region" description="Low complexity" evidence="2">
    <location>
        <begin position="1114"/>
        <end position="1128"/>
    </location>
</feature>
<feature type="compositionally biased region" description="Polar residues" evidence="2">
    <location>
        <begin position="686"/>
        <end position="700"/>
    </location>
</feature>
<name>A0A0C9XPG0_9AGAR</name>
<feature type="compositionally biased region" description="Polar residues" evidence="2">
    <location>
        <begin position="1376"/>
        <end position="1385"/>
    </location>
</feature>
<feature type="region of interest" description="Disordered" evidence="2">
    <location>
        <begin position="169"/>
        <end position="332"/>
    </location>
</feature>
<evidence type="ECO:0000256" key="2">
    <source>
        <dbReference type="SAM" id="MobiDB-lite"/>
    </source>
</evidence>
<dbReference type="GO" id="GO:0005085">
    <property type="term" value="F:guanyl-nucleotide exchange factor activity"/>
    <property type="evidence" value="ECO:0007669"/>
    <property type="project" value="InterPro"/>
</dbReference>
<keyword evidence="1" id="KW-0343">GTPase activation</keyword>
<dbReference type="InterPro" id="IPR036964">
    <property type="entry name" value="RASGEF_cat_dom_sf"/>
</dbReference>
<feature type="region of interest" description="Disordered" evidence="2">
    <location>
        <begin position="1731"/>
        <end position="1780"/>
    </location>
</feature>
<feature type="compositionally biased region" description="Basic and acidic residues" evidence="2">
    <location>
        <begin position="276"/>
        <end position="285"/>
    </location>
</feature>
<dbReference type="Gene3D" id="1.10.555.10">
    <property type="entry name" value="Rho GTPase activation protein"/>
    <property type="match status" value="1"/>
</dbReference>
<feature type="compositionally biased region" description="Polar residues" evidence="2">
    <location>
        <begin position="31"/>
        <end position="49"/>
    </location>
</feature>
<evidence type="ECO:0000313" key="6">
    <source>
        <dbReference type="Proteomes" id="UP000054477"/>
    </source>
</evidence>
<dbReference type="SUPFAM" id="SSF48366">
    <property type="entry name" value="Ras GEF"/>
    <property type="match status" value="2"/>
</dbReference>
<feature type="compositionally biased region" description="Polar residues" evidence="2">
    <location>
        <begin position="290"/>
        <end position="302"/>
    </location>
</feature>
<dbReference type="GO" id="GO:0005096">
    <property type="term" value="F:GTPase activator activity"/>
    <property type="evidence" value="ECO:0007669"/>
    <property type="project" value="UniProtKB-KW"/>
</dbReference>
<feature type="region of interest" description="Disordered" evidence="2">
    <location>
        <begin position="2115"/>
        <end position="2172"/>
    </location>
</feature>
<dbReference type="OrthoDB" id="79452at2759"/>
<feature type="domain" description="PH" evidence="3">
    <location>
        <begin position="1842"/>
        <end position="1876"/>
    </location>
</feature>